<keyword evidence="4" id="KW-0233">DNA recombination</keyword>
<evidence type="ECO:0000313" key="6">
    <source>
        <dbReference type="EMBL" id="MBW8636980.1"/>
    </source>
</evidence>
<dbReference type="GO" id="GO:0003677">
    <property type="term" value="F:DNA binding"/>
    <property type="evidence" value="ECO:0007669"/>
    <property type="project" value="UniProtKB-KW"/>
</dbReference>
<evidence type="ECO:0000256" key="3">
    <source>
        <dbReference type="ARBA" id="ARBA00023125"/>
    </source>
</evidence>
<name>A0AAE3CZ57_9HYPH</name>
<dbReference type="PROSITE" id="PS51898">
    <property type="entry name" value="TYR_RECOMBINASE"/>
    <property type="match status" value="1"/>
</dbReference>
<dbReference type="InterPro" id="IPR025166">
    <property type="entry name" value="Integrase_DNA_bind_dom"/>
</dbReference>
<dbReference type="RefSeq" id="WP_220227618.1">
    <property type="nucleotide sequence ID" value="NZ_JAICBX010000001.1"/>
</dbReference>
<evidence type="ECO:0000256" key="2">
    <source>
        <dbReference type="ARBA" id="ARBA00022908"/>
    </source>
</evidence>
<proteinExistence type="inferred from homology"/>
<dbReference type="InterPro" id="IPR013762">
    <property type="entry name" value="Integrase-like_cat_sf"/>
</dbReference>
<evidence type="ECO:0000259" key="5">
    <source>
        <dbReference type="PROSITE" id="PS51898"/>
    </source>
</evidence>
<evidence type="ECO:0000256" key="4">
    <source>
        <dbReference type="ARBA" id="ARBA00023172"/>
    </source>
</evidence>
<sequence length="393" mass="43900">MARHKLSESNLKRLDKPGIYSDGDGLFFRVRKGGSKQWFFIFRRGDKRTEIGLGGYGQGTAPVSLALARDKAEAIREKLARGIDPTDDRKPVRIVTFKDCMDGLLKAKENDWRNPKHRAQYEMTLRKYAKPLHDLPVAEIVIGDVKACLEPHWSKRPETADRLRSRIQAVIDYGIAHGWRTAGNPARWRGLLDKVMPARKKLVRGHHAALAYTDVAKLAAGLRTSSGTAARAVEFLMLTAARSGEAQCATFDEIDTEVGLWTIPAERMKAGQEHVVPLSDRAIAIVEAMRQRSISDLVFQGNVDNRPVSSTAMTKALRLASPDKAATLHGLRSTFRDWCGDCTEYPRDIAEAALAHTLKDKTEAAYRRGSALEKRRDLMNDWAEYCALVKHDG</sequence>
<dbReference type="Gene3D" id="3.30.160.390">
    <property type="entry name" value="Integrase, DNA-binding domain"/>
    <property type="match status" value="1"/>
</dbReference>
<dbReference type="PANTHER" id="PTHR30629">
    <property type="entry name" value="PROPHAGE INTEGRASE"/>
    <property type="match status" value="1"/>
</dbReference>
<dbReference type="CDD" id="cd00801">
    <property type="entry name" value="INT_P4_C"/>
    <property type="match status" value="1"/>
</dbReference>
<gene>
    <name evidence="6" type="ORF">K1W69_07250</name>
</gene>
<comment type="similarity">
    <text evidence="1">Belongs to the 'phage' integrase family.</text>
</comment>
<dbReference type="InterPro" id="IPR053876">
    <property type="entry name" value="Phage_int_M"/>
</dbReference>
<dbReference type="Proteomes" id="UP001196509">
    <property type="component" value="Unassembled WGS sequence"/>
</dbReference>
<evidence type="ECO:0000313" key="7">
    <source>
        <dbReference type="Proteomes" id="UP001196509"/>
    </source>
</evidence>
<keyword evidence="7" id="KW-1185">Reference proteome</keyword>
<dbReference type="GO" id="GO:0015074">
    <property type="term" value="P:DNA integration"/>
    <property type="evidence" value="ECO:0007669"/>
    <property type="project" value="UniProtKB-KW"/>
</dbReference>
<keyword evidence="3 6" id="KW-0238">DNA-binding</keyword>
<dbReference type="Pfam" id="PF22022">
    <property type="entry name" value="Phage_int_M"/>
    <property type="match status" value="1"/>
</dbReference>
<dbReference type="Gene3D" id="1.10.443.10">
    <property type="entry name" value="Intergrase catalytic core"/>
    <property type="match status" value="1"/>
</dbReference>
<dbReference type="AlphaFoldDB" id="A0AAE3CZ57"/>
<dbReference type="Pfam" id="PF00589">
    <property type="entry name" value="Phage_integrase"/>
    <property type="match status" value="1"/>
</dbReference>
<dbReference type="InterPro" id="IPR011010">
    <property type="entry name" value="DNA_brk_join_enz"/>
</dbReference>
<dbReference type="GO" id="GO:0006310">
    <property type="term" value="P:DNA recombination"/>
    <property type="evidence" value="ECO:0007669"/>
    <property type="project" value="UniProtKB-KW"/>
</dbReference>
<keyword evidence="2" id="KW-0229">DNA integration</keyword>
<dbReference type="PANTHER" id="PTHR30629:SF2">
    <property type="entry name" value="PROPHAGE INTEGRASE INTS-RELATED"/>
    <property type="match status" value="1"/>
</dbReference>
<dbReference type="Pfam" id="PF13356">
    <property type="entry name" value="Arm-DNA-bind_3"/>
    <property type="match status" value="1"/>
</dbReference>
<protein>
    <submittedName>
        <fullName evidence="6">Integrase arm-type DNA-binding domain-containing protein</fullName>
    </submittedName>
</protein>
<dbReference type="InterPro" id="IPR002104">
    <property type="entry name" value="Integrase_catalytic"/>
</dbReference>
<accession>A0AAE3CZ57</accession>
<comment type="caution">
    <text evidence="6">The sequence shown here is derived from an EMBL/GenBank/DDBJ whole genome shotgun (WGS) entry which is preliminary data.</text>
</comment>
<dbReference type="Gene3D" id="1.10.150.130">
    <property type="match status" value="1"/>
</dbReference>
<reference evidence="6" key="1">
    <citation type="submission" date="2021-08" db="EMBL/GenBank/DDBJ databases">
        <title>Hoeflea bacterium WL0058 sp. nov., isolated from the sediment.</title>
        <authorList>
            <person name="Wang L."/>
            <person name="Zhang D."/>
        </authorList>
    </citation>
    <scope>NUCLEOTIDE SEQUENCE</scope>
    <source>
        <strain evidence="6">WL0058</strain>
    </source>
</reference>
<dbReference type="InterPro" id="IPR038488">
    <property type="entry name" value="Integrase_DNA-bd_sf"/>
</dbReference>
<dbReference type="EMBL" id="JAICBX010000001">
    <property type="protein sequence ID" value="MBW8636980.1"/>
    <property type="molecule type" value="Genomic_DNA"/>
</dbReference>
<dbReference type="SUPFAM" id="SSF56349">
    <property type="entry name" value="DNA breaking-rejoining enzymes"/>
    <property type="match status" value="1"/>
</dbReference>
<organism evidence="6 7">
    <name type="scientific">Flavimaribacter sediminis</name>
    <dbReference type="NCBI Taxonomy" id="2865987"/>
    <lineage>
        <taxon>Bacteria</taxon>
        <taxon>Pseudomonadati</taxon>
        <taxon>Pseudomonadota</taxon>
        <taxon>Alphaproteobacteria</taxon>
        <taxon>Hyphomicrobiales</taxon>
        <taxon>Rhizobiaceae</taxon>
        <taxon>Flavimaribacter</taxon>
    </lineage>
</organism>
<evidence type="ECO:0000256" key="1">
    <source>
        <dbReference type="ARBA" id="ARBA00008857"/>
    </source>
</evidence>
<feature type="domain" description="Tyr recombinase" evidence="5">
    <location>
        <begin position="205"/>
        <end position="379"/>
    </location>
</feature>
<dbReference type="InterPro" id="IPR010998">
    <property type="entry name" value="Integrase_recombinase_N"/>
</dbReference>
<dbReference type="InterPro" id="IPR050808">
    <property type="entry name" value="Phage_Integrase"/>
</dbReference>